<dbReference type="Proteomes" id="UP001153050">
    <property type="component" value="Unassembled WGS sequence"/>
</dbReference>
<feature type="signal peptide" evidence="1">
    <location>
        <begin position="1"/>
        <end position="20"/>
    </location>
</feature>
<organism evidence="2 3">
    <name type="scientific">Mesorhizobium escarrei</name>
    <dbReference type="NCBI Taxonomy" id="666018"/>
    <lineage>
        <taxon>Bacteria</taxon>
        <taxon>Pseudomonadati</taxon>
        <taxon>Pseudomonadota</taxon>
        <taxon>Alphaproteobacteria</taxon>
        <taxon>Hyphomicrobiales</taxon>
        <taxon>Phyllobacteriaceae</taxon>
        <taxon>Mesorhizobium</taxon>
    </lineage>
</organism>
<gene>
    <name evidence="2" type="ORF">MES5069_740080</name>
</gene>
<accession>A0ABM9EHS8</accession>
<evidence type="ECO:0000313" key="3">
    <source>
        <dbReference type="Proteomes" id="UP001153050"/>
    </source>
</evidence>
<name>A0ABM9EHS8_9HYPH</name>
<dbReference type="EMBL" id="CAKXZT010000173">
    <property type="protein sequence ID" value="CAH2408927.1"/>
    <property type="molecule type" value="Genomic_DNA"/>
</dbReference>
<protein>
    <submittedName>
        <fullName evidence="2">Uncharacterized protein</fullName>
    </submittedName>
</protein>
<keyword evidence="3" id="KW-1185">Reference proteome</keyword>
<reference evidence="2 3" key="1">
    <citation type="submission" date="2022-03" db="EMBL/GenBank/DDBJ databases">
        <authorList>
            <person name="Brunel B."/>
        </authorList>
    </citation>
    <scope>NUCLEOTIDE SEQUENCE [LARGE SCALE GENOMIC DNA]</scope>
    <source>
        <strain evidence="2">STM5069sample</strain>
    </source>
</reference>
<feature type="chain" id="PRO_5047355565" evidence="1">
    <location>
        <begin position="21"/>
        <end position="182"/>
    </location>
</feature>
<keyword evidence="1" id="KW-0732">Signal</keyword>
<evidence type="ECO:0000256" key="1">
    <source>
        <dbReference type="SAM" id="SignalP"/>
    </source>
</evidence>
<evidence type="ECO:0000313" key="2">
    <source>
        <dbReference type="EMBL" id="CAH2408927.1"/>
    </source>
</evidence>
<sequence length="182" mass="20616">MPRLFIALCTLILFSPVAKASALYDELLAAKIKLLGTSRPDPGMGLWAQQTNERLLSIIEGKWVDLGYSDLTSEDSMKKYCFKYGESFKKLTDYSFEIIAPIVPRAKQAIHKEYIFKTGMSYNYRWNIQQQMEVLGTLGGNGKQILRNANGTSALLMMTPNTLLEVDFDLEMPFIWGRCPAE</sequence>
<dbReference type="RefSeq" id="WP_254022100.1">
    <property type="nucleotide sequence ID" value="NZ_CAKXZT010000173.1"/>
</dbReference>
<comment type="caution">
    <text evidence="2">The sequence shown here is derived from an EMBL/GenBank/DDBJ whole genome shotgun (WGS) entry which is preliminary data.</text>
</comment>
<proteinExistence type="predicted"/>